<feature type="compositionally biased region" description="Acidic residues" evidence="8">
    <location>
        <begin position="281"/>
        <end position="302"/>
    </location>
</feature>
<comment type="cofactor">
    <cofactor evidence="1">
        <name>a divalent metal cation</name>
        <dbReference type="ChEBI" id="CHEBI:60240"/>
    </cofactor>
</comment>
<keyword evidence="4" id="KW-0540">Nuclease</keyword>
<evidence type="ECO:0000313" key="10">
    <source>
        <dbReference type="Proteomes" id="UP000079169"/>
    </source>
</evidence>
<dbReference type="GO" id="GO:0046872">
    <property type="term" value="F:metal ion binding"/>
    <property type="evidence" value="ECO:0007669"/>
    <property type="project" value="UniProtKB-KW"/>
</dbReference>
<sequence length="325" mass="36481">MRPQSFENLLKVITEENPDFETAWISGKEPVTPRKKALIGLKYMGFKQTIRELGDQFNLSDSATLHAIDSFCLSLVKMKDKIIRWPTETEAEEIVEQFRVASNFPGILGAIDGTHIEAKFAKDIGQYYINRKYSKTINVQAICTSKKIFTQITVGSPGRVHDAHVLFDSGITHRIDRDGPLSITYKPEYHIIGDSAYPLRTWLMVPYKGTVGPAEKNYNTALSKSRVVIENAFGLLKGRWKRLQYIDGEHGGKSMYKNYHSFLCYITICLLEVTAERAGTAEDEDAVETVTAEDEDAEETVTADDKEPGAEAAEDEEEGIVQEAE</sequence>
<gene>
    <name evidence="11" type="primary">LOC103520336</name>
</gene>
<dbReference type="Pfam" id="PF13359">
    <property type="entry name" value="DDE_Tnp_4"/>
    <property type="match status" value="1"/>
</dbReference>
<keyword evidence="10" id="KW-1185">Reference proteome</keyword>
<name>A0A3Q0JFZ5_DIACI</name>
<dbReference type="PANTHER" id="PTHR22930:SF292">
    <property type="entry name" value="DDE TNP4 DOMAIN-CONTAINING PROTEIN"/>
    <property type="match status" value="1"/>
</dbReference>
<dbReference type="GO" id="GO:0004518">
    <property type="term" value="F:nuclease activity"/>
    <property type="evidence" value="ECO:0007669"/>
    <property type="project" value="UniProtKB-KW"/>
</dbReference>
<feature type="region of interest" description="Disordered" evidence="8">
    <location>
        <begin position="280"/>
        <end position="325"/>
    </location>
</feature>
<feature type="non-terminal residue" evidence="11">
    <location>
        <position position="325"/>
    </location>
</feature>
<evidence type="ECO:0000256" key="8">
    <source>
        <dbReference type="SAM" id="MobiDB-lite"/>
    </source>
</evidence>
<keyword evidence="7" id="KW-0539">Nucleus</keyword>
<accession>A0A3Q0JFZ5</accession>
<evidence type="ECO:0000313" key="11">
    <source>
        <dbReference type="RefSeq" id="XP_026687294.1"/>
    </source>
</evidence>
<feature type="domain" description="DDE Tnp4" evidence="9">
    <location>
        <begin position="111"/>
        <end position="253"/>
    </location>
</feature>
<dbReference type="STRING" id="121845.A0A3Q0JFZ5"/>
<evidence type="ECO:0000256" key="7">
    <source>
        <dbReference type="ARBA" id="ARBA00023242"/>
    </source>
</evidence>
<dbReference type="PANTHER" id="PTHR22930">
    <property type="match status" value="1"/>
</dbReference>
<protein>
    <submittedName>
        <fullName evidence="11">Nuclease HARBI1</fullName>
    </submittedName>
</protein>
<dbReference type="InterPro" id="IPR045249">
    <property type="entry name" value="HARBI1-like"/>
</dbReference>
<evidence type="ECO:0000256" key="1">
    <source>
        <dbReference type="ARBA" id="ARBA00001968"/>
    </source>
</evidence>
<keyword evidence="5" id="KW-0479">Metal-binding</keyword>
<comment type="similarity">
    <text evidence="3">Belongs to the HARBI1 family.</text>
</comment>
<evidence type="ECO:0000256" key="5">
    <source>
        <dbReference type="ARBA" id="ARBA00022723"/>
    </source>
</evidence>
<evidence type="ECO:0000256" key="6">
    <source>
        <dbReference type="ARBA" id="ARBA00022801"/>
    </source>
</evidence>
<dbReference type="KEGG" id="dci:103520336"/>
<dbReference type="GO" id="GO:0016787">
    <property type="term" value="F:hydrolase activity"/>
    <property type="evidence" value="ECO:0007669"/>
    <property type="project" value="UniProtKB-KW"/>
</dbReference>
<organism evidence="10 11">
    <name type="scientific">Diaphorina citri</name>
    <name type="common">Asian citrus psyllid</name>
    <dbReference type="NCBI Taxonomy" id="121845"/>
    <lineage>
        <taxon>Eukaryota</taxon>
        <taxon>Metazoa</taxon>
        <taxon>Ecdysozoa</taxon>
        <taxon>Arthropoda</taxon>
        <taxon>Hexapoda</taxon>
        <taxon>Insecta</taxon>
        <taxon>Pterygota</taxon>
        <taxon>Neoptera</taxon>
        <taxon>Paraneoptera</taxon>
        <taxon>Hemiptera</taxon>
        <taxon>Sternorrhyncha</taxon>
        <taxon>Psylloidea</taxon>
        <taxon>Psyllidae</taxon>
        <taxon>Diaphorininae</taxon>
        <taxon>Diaphorina</taxon>
    </lineage>
</organism>
<dbReference type="AlphaFoldDB" id="A0A3Q0JFZ5"/>
<feature type="compositionally biased region" description="Acidic residues" evidence="8">
    <location>
        <begin position="312"/>
        <end position="325"/>
    </location>
</feature>
<evidence type="ECO:0000256" key="4">
    <source>
        <dbReference type="ARBA" id="ARBA00022722"/>
    </source>
</evidence>
<dbReference type="GO" id="GO:0005634">
    <property type="term" value="C:nucleus"/>
    <property type="evidence" value="ECO:0007669"/>
    <property type="project" value="UniProtKB-SubCell"/>
</dbReference>
<dbReference type="InterPro" id="IPR027806">
    <property type="entry name" value="HARBI1_dom"/>
</dbReference>
<keyword evidence="6" id="KW-0378">Hydrolase</keyword>
<dbReference type="GeneID" id="103520336"/>
<dbReference type="Proteomes" id="UP000079169">
    <property type="component" value="Unplaced"/>
</dbReference>
<proteinExistence type="inferred from homology"/>
<reference evidence="11" key="1">
    <citation type="submission" date="2025-08" db="UniProtKB">
        <authorList>
            <consortium name="RefSeq"/>
        </authorList>
    </citation>
    <scope>IDENTIFICATION</scope>
</reference>
<dbReference type="RefSeq" id="XP_026687294.1">
    <property type="nucleotide sequence ID" value="XM_026831493.1"/>
</dbReference>
<dbReference type="PaxDb" id="121845-A0A3Q0JFZ5"/>
<evidence type="ECO:0000256" key="3">
    <source>
        <dbReference type="ARBA" id="ARBA00006958"/>
    </source>
</evidence>
<evidence type="ECO:0000259" key="9">
    <source>
        <dbReference type="Pfam" id="PF13359"/>
    </source>
</evidence>
<comment type="subcellular location">
    <subcellularLocation>
        <location evidence="2">Nucleus</location>
    </subcellularLocation>
</comment>
<evidence type="ECO:0000256" key="2">
    <source>
        <dbReference type="ARBA" id="ARBA00004123"/>
    </source>
</evidence>